<dbReference type="InterPro" id="IPR037518">
    <property type="entry name" value="MPN"/>
</dbReference>
<evidence type="ECO:0000313" key="10">
    <source>
        <dbReference type="EMBL" id="HAF1168465.1"/>
    </source>
</evidence>
<dbReference type="InterPro" id="IPR051929">
    <property type="entry name" value="VirAsm_ModProt"/>
</dbReference>
<keyword evidence="6" id="KW-0862">Zinc</keyword>
<organism evidence="10">
    <name type="scientific">Salmonella typhimurium</name>
    <dbReference type="NCBI Taxonomy" id="90371"/>
    <lineage>
        <taxon>Bacteria</taxon>
        <taxon>Pseudomonadati</taxon>
        <taxon>Pseudomonadota</taxon>
        <taxon>Gammaproteobacteria</taxon>
        <taxon>Enterobacterales</taxon>
        <taxon>Enterobacteriaceae</taxon>
        <taxon>Salmonella</taxon>
    </lineage>
</organism>
<evidence type="ECO:0000256" key="3">
    <source>
        <dbReference type="ARBA" id="ARBA00022723"/>
    </source>
</evidence>
<dbReference type="InterPro" id="IPR000555">
    <property type="entry name" value="JAMM/MPN+_dom"/>
</dbReference>
<keyword evidence="5" id="KW-0788">Thiol protease</keyword>
<dbReference type="GO" id="GO:0008235">
    <property type="term" value="F:metalloexopeptidase activity"/>
    <property type="evidence" value="ECO:0007669"/>
    <property type="project" value="TreeGrafter"/>
</dbReference>
<dbReference type="PANTHER" id="PTHR34858:SF1">
    <property type="entry name" value="CYSO-CYSTEINE PEPTIDASE"/>
    <property type="match status" value="1"/>
</dbReference>
<dbReference type="InterPro" id="IPR038765">
    <property type="entry name" value="Papain-like_cys_pep_sf"/>
</dbReference>
<evidence type="ECO:0000256" key="6">
    <source>
        <dbReference type="ARBA" id="ARBA00022833"/>
    </source>
</evidence>
<reference evidence="10" key="1">
    <citation type="journal article" date="2018" name="Genome Biol.">
        <title>SKESA: strategic k-mer extension for scrupulous assemblies.</title>
        <authorList>
            <person name="Souvorov A."/>
            <person name="Agarwala R."/>
            <person name="Lipman D.J."/>
        </authorList>
    </citation>
    <scope>NUCLEOTIDE SEQUENCE</scope>
    <source>
        <strain evidence="10">09-2008</strain>
    </source>
</reference>
<evidence type="ECO:0000256" key="5">
    <source>
        <dbReference type="ARBA" id="ARBA00022807"/>
    </source>
</evidence>
<keyword evidence="2" id="KW-0645">Protease</keyword>
<feature type="non-terminal residue" evidence="10">
    <location>
        <position position="188"/>
    </location>
</feature>
<evidence type="ECO:0000259" key="8">
    <source>
        <dbReference type="PROSITE" id="PS50249"/>
    </source>
</evidence>
<keyword evidence="4" id="KW-0378">Hydrolase</keyword>
<evidence type="ECO:0000256" key="7">
    <source>
        <dbReference type="ARBA" id="ARBA00023049"/>
    </source>
</evidence>
<dbReference type="Pfam" id="PF14464">
    <property type="entry name" value="Prok-JAB"/>
    <property type="match status" value="1"/>
</dbReference>
<dbReference type="AlphaFoldDB" id="A0A742CDR0"/>
<feature type="domain" description="MPN" evidence="8">
    <location>
        <begin position="1"/>
        <end position="123"/>
    </location>
</feature>
<dbReference type="CDD" id="cd08073">
    <property type="entry name" value="MPN_NLPC_P60"/>
    <property type="match status" value="1"/>
</dbReference>
<reference evidence="10" key="2">
    <citation type="submission" date="2018-07" db="EMBL/GenBank/DDBJ databases">
        <authorList>
            <consortium name="NCBI Pathogen Detection Project"/>
        </authorList>
    </citation>
    <scope>NUCLEOTIDE SEQUENCE</scope>
    <source>
        <strain evidence="10">09-2008</strain>
    </source>
</reference>
<evidence type="ECO:0000259" key="9">
    <source>
        <dbReference type="PROSITE" id="PS51935"/>
    </source>
</evidence>
<gene>
    <name evidence="10" type="ORF">G9W63_004761</name>
</gene>
<dbReference type="InterPro" id="IPR028090">
    <property type="entry name" value="JAB_dom_prok"/>
</dbReference>
<dbReference type="InterPro" id="IPR000064">
    <property type="entry name" value="NLP_P60_dom"/>
</dbReference>
<dbReference type="Gene3D" id="3.40.140.10">
    <property type="entry name" value="Cytidine Deaminase, domain 2"/>
    <property type="match status" value="1"/>
</dbReference>
<protein>
    <submittedName>
        <fullName evidence="10">Phage tail protein</fullName>
    </submittedName>
</protein>
<accession>A0A742CDR0</accession>
<dbReference type="SUPFAM" id="SSF102712">
    <property type="entry name" value="JAB1/MPN domain"/>
    <property type="match status" value="1"/>
</dbReference>
<feature type="domain" description="NlpC/P60" evidence="9">
    <location>
        <begin position="86"/>
        <end position="188"/>
    </location>
</feature>
<comment type="similarity">
    <text evidence="1">Belongs to the peptidase C40 family.</text>
</comment>
<dbReference type="Pfam" id="PF00877">
    <property type="entry name" value="NLPC_P60"/>
    <property type="match status" value="1"/>
</dbReference>
<dbReference type="PANTHER" id="PTHR34858">
    <property type="entry name" value="CYSO-CYSTEINE PEPTIDASE"/>
    <property type="match status" value="1"/>
</dbReference>
<dbReference type="GO" id="GO:0008234">
    <property type="term" value="F:cysteine-type peptidase activity"/>
    <property type="evidence" value="ECO:0007669"/>
    <property type="project" value="UniProtKB-KW"/>
</dbReference>
<keyword evidence="3" id="KW-0479">Metal-binding</keyword>
<dbReference type="PROSITE" id="PS50249">
    <property type="entry name" value="MPN"/>
    <property type="match status" value="1"/>
</dbReference>
<name>A0A742CDR0_SALTM</name>
<evidence type="ECO:0000256" key="2">
    <source>
        <dbReference type="ARBA" id="ARBA00022670"/>
    </source>
</evidence>
<evidence type="ECO:0000256" key="4">
    <source>
        <dbReference type="ARBA" id="ARBA00022801"/>
    </source>
</evidence>
<proteinExistence type="inferred from homology"/>
<comment type="caution">
    <text evidence="10">The sequence shown here is derived from an EMBL/GenBank/DDBJ whole genome shotgun (WGS) entry which is preliminary data.</text>
</comment>
<dbReference type="GO" id="GO:0008270">
    <property type="term" value="F:zinc ion binding"/>
    <property type="evidence" value="ECO:0007669"/>
    <property type="project" value="TreeGrafter"/>
</dbReference>
<dbReference type="SMART" id="SM00232">
    <property type="entry name" value="JAB_MPN"/>
    <property type="match status" value="1"/>
</dbReference>
<dbReference type="GO" id="GO:0006508">
    <property type="term" value="P:proteolysis"/>
    <property type="evidence" value="ECO:0007669"/>
    <property type="project" value="UniProtKB-KW"/>
</dbReference>
<dbReference type="EMBL" id="DAAUCU010000160">
    <property type="protein sequence ID" value="HAF1168465.1"/>
    <property type="molecule type" value="Genomic_DNA"/>
</dbReference>
<dbReference type="PROSITE" id="PS51935">
    <property type="entry name" value="NLPC_P60"/>
    <property type="match status" value="1"/>
</dbReference>
<keyword evidence="7" id="KW-0482">Metalloprotease</keyword>
<evidence type="ECO:0000256" key="1">
    <source>
        <dbReference type="ARBA" id="ARBA00007074"/>
    </source>
</evidence>
<dbReference type="SUPFAM" id="SSF54001">
    <property type="entry name" value="Cysteine proteinases"/>
    <property type="match status" value="1"/>
</dbReference>
<sequence length="188" mass="21291">MKEQDILAHARRCAPAESCGFVVRTQAGERYLPCVNISAAPEDYFRMAPEDWLRAETQGDIVALVHSHPGGQPYLSDVDRRLQVQSDLPWWLVCAGQVHKFRCVPHLTGRQFKHGVFDCYTLFRDAYHLAGIDMPDFHRDDDWWRHGDNLYLDNLETTGFYRVSAASAQPGDVLICCFGSSVPNHAAI</sequence>